<gene>
    <name evidence="1" type="ORF">PMAYCL1PPCAC_01921</name>
</gene>
<dbReference type="Proteomes" id="UP001328107">
    <property type="component" value="Unassembled WGS sequence"/>
</dbReference>
<accession>A0AAN4Z0T9</accession>
<comment type="caution">
    <text evidence="1">The sequence shown here is derived from an EMBL/GenBank/DDBJ whole genome shotgun (WGS) entry which is preliminary data.</text>
</comment>
<feature type="non-terminal residue" evidence="1">
    <location>
        <position position="1"/>
    </location>
</feature>
<proteinExistence type="predicted"/>
<evidence type="ECO:0000313" key="1">
    <source>
        <dbReference type="EMBL" id="GMR31726.1"/>
    </source>
</evidence>
<protein>
    <submittedName>
        <fullName evidence="1">Uncharacterized protein</fullName>
    </submittedName>
</protein>
<name>A0AAN4Z0T9_9BILA</name>
<organism evidence="1 2">
    <name type="scientific">Pristionchus mayeri</name>
    <dbReference type="NCBI Taxonomy" id="1317129"/>
    <lineage>
        <taxon>Eukaryota</taxon>
        <taxon>Metazoa</taxon>
        <taxon>Ecdysozoa</taxon>
        <taxon>Nematoda</taxon>
        <taxon>Chromadorea</taxon>
        <taxon>Rhabditida</taxon>
        <taxon>Rhabditina</taxon>
        <taxon>Diplogasteromorpha</taxon>
        <taxon>Diplogasteroidea</taxon>
        <taxon>Neodiplogasteridae</taxon>
        <taxon>Pristionchus</taxon>
    </lineage>
</organism>
<keyword evidence="2" id="KW-1185">Reference proteome</keyword>
<feature type="non-terminal residue" evidence="1">
    <location>
        <position position="136"/>
    </location>
</feature>
<dbReference type="EMBL" id="BTRK01000001">
    <property type="protein sequence ID" value="GMR31726.1"/>
    <property type="molecule type" value="Genomic_DNA"/>
</dbReference>
<reference evidence="2" key="1">
    <citation type="submission" date="2022-10" db="EMBL/GenBank/DDBJ databases">
        <title>Genome assembly of Pristionchus species.</title>
        <authorList>
            <person name="Yoshida K."/>
            <person name="Sommer R.J."/>
        </authorList>
    </citation>
    <scope>NUCLEOTIDE SEQUENCE [LARGE SCALE GENOMIC DNA]</scope>
    <source>
        <strain evidence="2">RS5460</strain>
    </source>
</reference>
<evidence type="ECO:0000313" key="2">
    <source>
        <dbReference type="Proteomes" id="UP001328107"/>
    </source>
</evidence>
<sequence>LHVLRTDRGFRVLRDPDDVHVLPRIGRRQGQAGTHLRRLRLPVHRHSSLPLLVRHHGHLHLYVVNQWNCLGLVVRLHRLGLWWLVLRVHGVLALLDFRQRPPSLPPLETLQGPEERWDHAAVEHLAAVVQLESRSS</sequence>
<dbReference type="AlphaFoldDB" id="A0AAN4Z0T9"/>